<dbReference type="GO" id="GO:0015280">
    <property type="term" value="F:ligand-gated sodium channel activity"/>
    <property type="evidence" value="ECO:0007669"/>
    <property type="project" value="TreeGrafter"/>
</dbReference>
<evidence type="ECO:0000256" key="1">
    <source>
        <dbReference type="ARBA" id="ARBA00004141"/>
    </source>
</evidence>
<evidence type="ECO:0000256" key="2">
    <source>
        <dbReference type="ARBA" id="ARBA00007193"/>
    </source>
</evidence>
<keyword evidence="6 14" id="KW-1133">Transmembrane helix</keyword>
<feature type="region of interest" description="Disordered" evidence="13">
    <location>
        <begin position="26"/>
        <end position="45"/>
    </location>
</feature>
<dbReference type="InterPro" id="IPR020903">
    <property type="entry name" value="ENaC_CS"/>
</dbReference>
<keyword evidence="11 12" id="KW-0407">Ion channel</keyword>
<keyword evidence="8 12" id="KW-0406">Ion transport</keyword>
<evidence type="ECO:0000256" key="12">
    <source>
        <dbReference type="RuleBase" id="RU000679"/>
    </source>
</evidence>
<evidence type="ECO:0000256" key="10">
    <source>
        <dbReference type="ARBA" id="ARBA00023201"/>
    </source>
</evidence>
<evidence type="ECO:0000256" key="6">
    <source>
        <dbReference type="ARBA" id="ARBA00022989"/>
    </source>
</evidence>
<dbReference type="PANTHER" id="PTHR11690:SF253">
    <property type="entry name" value="PICKPOCKET 18-RELATED"/>
    <property type="match status" value="1"/>
</dbReference>
<name>A0A6P4EFH2_DRORH</name>
<feature type="transmembrane region" description="Helical" evidence="14">
    <location>
        <begin position="538"/>
        <end position="560"/>
    </location>
</feature>
<comment type="subcellular location">
    <subcellularLocation>
        <location evidence="1">Membrane</location>
        <topology evidence="1">Multi-pass membrane protein</topology>
    </subcellularLocation>
</comment>
<dbReference type="EnsemblMetazoa" id="XM_017118279.2">
    <property type="protein sequence ID" value="XP_016973768.1"/>
    <property type="gene ID" value="LOC108040711"/>
</dbReference>
<accession>A0A6P4EFH2</accession>
<evidence type="ECO:0000256" key="5">
    <source>
        <dbReference type="ARBA" id="ARBA00022692"/>
    </source>
</evidence>
<evidence type="ECO:0000256" key="7">
    <source>
        <dbReference type="ARBA" id="ARBA00023053"/>
    </source>
</evidence>
<keyword evidence="3 12" id="KW-0813">Transport</keyword>
<feature type="compositionally biased region" description="Polar residues" evidence="13">
    <location>
        <begin position="468"/>
        <end position="477"/>
    </location>
</feature>
<evidence type="ECO:0000313" key="17">
    <source>
        <dbReference type="RefSeq" id="XP_016973768.1"/>
    </source>
</evidence>
<organism evidence="17">
    <name type="scientific">Drosophila rhopaloa</name>
    <name type="common">Fruit fly</name>
    <dbReference type="NCBI Taxonomy" id="1041015"/>
    <lineage>
        <taxon>Eukaryota</taxon>
        <taxon>Metazoa</taxon>
        <taxon>Ecdysozoa</taxon>
        <taxon>Arthropoda</taxon>
        <taxon>Hexapoda</taxon>
        <taxon>Insecta</taxon>
        <taxon>Pterygota</taxon>
        <taxon>Neoptera</taxon>
        <taxon>Endopterygota</taxon>
        <taxon>Diptera</taxon>
        <taxon>Brachycera</taxon>
        <taxon>Muscomorpha</taxon>
        <taxon>Ephydroidea</taxon>
        <taxon>Drosophilidae</taxon>
        <taxon>Drosophila</taxon>
        <taxon>Sophophora</taxon>
    </lineage>
</organism>
<keyword evidence="10 12" id="KW-0739">Sodium transport</keyword>
<reference evidence="16" key="1">
    <citation type="journal article" date="2021" name="Elife">
        <title>Highly contiguous assemblies of 101 drosophilid genomes.</title>
        <authorList>
            <person name="Kim B.Y."/>
            <person name="Wang J.R."/>
            <person name="Miller D.E."/>
            <person name="Barmina O."/>
            <person name="Delaney E."/>
            <person name="Thompson A."/>
            <person name="Comeault A.A."/>
            <person name="Peede D."/>
            <person name="D'Agostino E.R."/>
            <person name="Pelaez J."/>
            <person name="Aguilar J.M."/>
            <person name="Haji D."/>
            <person name="Matsunaga T."/>
            <person name="Armstrong E.E."/>
            <person name="Zych M."/>
            <person name="Ogawa Y."/>
            <person name="Stamenkovic-Radak M."/>
            <person name="Jelic M."/>
            <person name="Veselinovic M.S."/>
            <person name="Tanaskovic M."/>
            <person name="Eric P."/>
            <person name="Gao J.J."/>
            <person name="Katoh T.K."/>
            <person name="Toda M.J."/>
            <person name="Watabe H."/>
            <person name="Watada M."/>
            <person name="Davis J.S."/>
            <person name="Moyle L.C."/>
            <person name="Manoli G."/>
            <person name="Bertolini E."/>
            <person name="Kostal V."/>
            <person name="Hawley R.S."/>
            <person name="Takahashi A."/>
            <person name="Jones C.D."/>
            <person name="Price D.K."/>
            <person name="Whiteman N."/>
            <person name="Kopp A."/>
            <person name="Matute D.R."/>
            <person name="Petrov D.A."/>
        </authorList>
    </citation>
    <scope>NUCLEOTIDE SEQUENCE [LARGE SCALE GENOMIC DNA]</scope>
</reference>
<proteinExistence type="inferred from homology"/>
<dbReference type="GeneID" id="108040711"/>
<dbReference type="InterPro" id="IPR001873">
    <property type="entry name" value="ENaC"/>
</dbReference>
<evidence type="ECO:0000256" key="9">
    <source>
        <dbReference type="ARBA" id="ARBA00023136"/>
    </source>
</evidence>
<dbReference type="Proteomes" id="UP001652680">
    <property type="component" value="Unassembled WGS sequence"/>
</dbReference>
<dbReference type="OrthoDB" id="6436100at2759"/>
<evidence type="ECO:0000256" key="4">
    <source>
        <dbReference type="ARBA" id="ARBA00022461"/>
    </source>
</evidence>
<keyword evidence="5 12" id="KW-0812">Transmembrane</keyword>
<gene>
    <name evidence="17" type="primary">LOC108040711</name>
    <name evidence="15" type="synonym">108040711</name>
</gene>
<sequence length="602" mass="68509">MAVAMESLDQEPIRLAPGRAAWWIPNPSRAEPPTTSQPANHLPGTSAEETRKLSFAAALKDLLQNLSFHCYGKLVEQGRRIQERFFWFIFHITALSVLIAFLWGTYTNEQDALVTTMYHPMYPIWKVEFPAISVCSLNRISQRAAWDYAHKLSGKDPKLRNASFYYDQLKAFMYMYYDPSDLVDIDNALRLQSFLDRFDTGEEDLFFNTRKRMRALTPNCSDMFVSCRISGRLFDCMDQFEETLTSHGYCCTFNYDGRYVNKRDFRQLYFGPDMGLVLTLKTDPSDNFYKINGHNGFVVYPDPYSGGVAERVAETGFNTLLPVRAKIFETLPEARSMSQSVRKCLFENEMPWIFARHYTFSKCISACRAQSVVSLCECVPFSLPHRYIDGSEKHIYCTLQHLACLKRYEFKWLNVITSRENVTGLEHELQDALFCPLCLASCTETRYSVRGAMTLGLPTPSPTKGPKRSSSGPRANNSYGSGWSSGSGKVPSSSSSSSSFATTPTAELAVVRIYFAETHIQYFRQIIKCAWYETFSTIGNICGIIAGFSLIGICELLFFLAKQLWQACRAELRADLAHIHVQIRNQVAEPEAERPMKLFILP</sequence>
<feature type="transmembrane region" description="Helical" evidence="14">
    <location>
        <begin position="85"/>
        <end position="106"/>
    </location>
</feature>
<evidence type="ECO:0000256" key="3">
    <source>
        <dbReference type="ARBA" id="ARBA00022448"/>
    </source>
</evidence>
<evidence type="ECO:0000256" key="11">
    <source>
        <dbReference type="ARBA" id="ARBA00023303"/>
    </source>
</evidence>
<protein>
    <submittedName>
        <fullName evidence="17">Sodium channel protein Nach</fullName>
    </submittedName>
</protein>
<evidence type="ECO:0000256" key="14">
    <source>
        <dbReference type="SAM" id="Phobius"/>
    </source>
</evidence>
<evidence type="ECO:0000256" key="8">
    <source>
        <dbReference type="ARBA" id="ARBA00023065"/>
    </source>
</evidence>
<evidence type="ECO:0000313" key="15">
    <source>
        <dbReference type="EnsemblMetazoa" id="XP_016973768.1"/>
    </source>
</evidence>
<feature type="compositionally biased region" description="Low complexity" evidence="13">
    <location>
        <begin position="478"/>
        <end position="499"/>
    </location>
</feature>
<dbReference type="PROSITE" id="PS01206">
    <property type="entry name" value="ASC"/>
    <property type="match status" value="1"/>
</dbReference>
<reference evidence="17" key="2">
    <citation type="submission" date="2025-04" db="UniProtKB">
        <authorList>
            <consortium name="RefSeq"/>
        </authorList>
    </citation>
    <scope>IDENTIFICATION</scope>
</reference>
<dbReference type="GO" id="GO:0005886">
    <property type="term" value="C:plasma membrane"/>
    <property type="evidence" value="ECO:0007669"/>
    <property type="project" value="TreeGrafter"/>
</dbReference>
<keyword evidence="16" id="KW-1185">Reference proteome</keyword>
<dbReference type="Gene3D" id="2.60.470.10">
    <property type="entry name" value="Acid-sensing ion channels like domains"/>
    <property type="match status" value="1"/>
</dbReference>
<dbReference type="AlphaFoldDB" id="A0A6P4EFH2"/>
<evidence type="ECO:0000256" key="13">
    <source>
        <dbReference type="SAM" id="MobiDB-lite"/>
    </source>
</evidence>
<comment type="similarity">
    <text evidence="2 12">Belongs to the amiloride-sensitive sodium channel (TC 1.A.6) family.</text>
</comment>
<keyword evidence="9 14" id="KW-0472">Membrane</keyword>
<keyword evidence="4 12" id="KW-0894">Sodium channel</keyword>
<keyword evidence="7" id="KW-0915">Sodium</keyword>
<dbReference type="RefSeq" id="XP_016973768.1">
    <property type="nucleotide sequence ID" value="XM_017118279.1"/>
</dbReference>
<dbReference type="Pfam" id="PF00858">
    <property type="entry name" value="ASC"/>
    <property type="match status" value="1"/>
</dbReference>
<dbReference type="Gene3D" id="1.10.287.770">
    <property type="entry name" value="YojJ-like"/>
    <property type="match status" value="1"/>
</dbReference>
<dbReference type="PANTHER" id="PTHR11690">
    <property type="entry name" value="AMILORIDE-SENSITIVE SODIUM CHANNEL-RELATED"/>
    <property type="match status" value="1"/>
</dbReference>
<evidence type="ECO:0000313" key="16">
    <source>
        <dbReference type="Proteomes" id="UP001652680"/>
    </source>
</evidence>
<reference evidence="15" key="3">
    <citation type="submission" date="2025-05" db="UniProtKB">
        <authorList>
            <consortium name="EnsemblMetazoa"/>
        </authorList>
    </citation>
    <scope>IDENTIFICATION</scope>
</reference>
<feature type="region of interest" description="Disordered" evidence="13">
    <location>
        <begin position="458"/>
        <end position="500"/>
    </location>
</feature>